<comment type="caution">
    <text evidence="2">The sequence shown here is derived from an EMBL/GenBank/DDBJ whole genome shotgun (WGS) entry which is preliminary data.</text>
</comment>
<dbReference type="AlphaFoldDB" id="A0A5M8PMJ1"/>
<feature type="compositionally biased region" description="Low complexity" evidence="1">
    <location>
        <begin position="407"/>
        <end position="416"/>
    </location>
</feature>
<gene>
    <name evidence="2" type="ORF">FRX48_06072</name>
</gene>
<evidence type="ECO:0000313" key="2">
    <source>
        <dbReference type="EMBL" id="KAA6410649.1"/>
    </source>
</evidence>
<dbReference type="OrthoDB" id="4207421at2759"/>
<feature type="region of interest" description="Disordered" evidence="1">
    <location>
        <begin position="256"/>
        <end position="317"/>
    </location>
</feature>
<feature type="compositionally biased region" description="Polar residues" evidence="1">
    <location>
        <begin position="283"/>
        <end position="292"/>
    </location>
</feature>
<protein>
    <submittedName>
        <fullName evidence="2">Uncharacterized protein</fullName>
    </submittedName>
</protein>
<feature type="compositionally biased region" description="Basic and acidic residues" evidence="1">
    <location>
        <begin position="565"/>
        <end position="577"/>
    </location>
</feature>
<feature type="region of interest" description="Disordered" evidence="1">
    <location>
        <begin position="395"/>
        <end position="461"/>
    </location>
</feature>
<feature type="region of interest" description="Disordered" evidence="1">
    <location>
        <begin position="604"/>
        <end position="645"/>
    </location>
</feature>
<feature type="region of interest" description="Disordered" evidence="1">
    <location>
        <begin position="484"/>
        <end position="509"/>
    </location>
</feature>
<feature type="compositionally biased region" description="Polar residues" evidence="1">
    <location>
        <begin position="56"/>
        <end position="68"/>
    </location>
</feature>
<feature type="compositionally biased region" description="Polar residues" evidence="1">
    <location>
        <begin position="307"/>
        <end position="317"/>
    </location>
</feature>
<feature type="compositionally biased region" description="Basic and acidic residues" evidence="1">
    <location>
        <begin position="492"/>
        <end position="501"/>
    </location>
</feature>
<dbReference type="EMBL" id="VXIT01000009">
    <property type="protein sequence ID" value="KAA6410649.1"/>
    <property type="molecule type" value="Genomic_DNA"/>
</dbReference>
<dbReference type="Proteomes" id="UP000324767">
    <property type="component" value="Unassembled WGS sequence"/>
</dbReference>
<evidence type="ECO:0000256" key="1">
    <source>
        <dbReference type="SAM" id="MobiDB-lite"/>
    </source>
</evidence>
<organism evidence="2 3">
    <name type="scientific">Lasallia pustulata</name>
    <dbReference type="NCBI Taxonomy" id="136370"/>
    <lineage>
        <taxon>Eukaryota</taxon>
        <taxon>Fungi</taxon>
        <taxon>Dikarya</taxon>
        <taxon>Ascomycota</taxon>
        <taxon>Pezizomycotina</taxon>
        <taxon>Lecanoromycetes</taxon>
        <taxon>OSLEUM clade</taxon>
        <taxon>Umbilicariomycetidae</taxon>
        <taxon>Umbilicariales</taxon>
        <taxon>Umbilicariaceae</taxon>
        <taxon>Lasallia</taxon>
    </lineage>
</organism>
<reference evidence="2 3" key="1">
    <citation type="submission" date="2019-09" db="EMBL/GenBank/DDBJ databases">
        <title>The hologenome of the rock-dwelling lichen Lasallia pustulata.</title>
        <authorList>
            <person name="Greshake Tzovaras B."/>
            <person name="Segers F."/>
            <person name="Bicker A."/>
            <person name="Dal Grande F."/>
            <person name="Otte J."/>
            <person name="Hankeln T."/>
            <person name="Schmitt I."/>
            <person name="Ebersberger I."/>
        </authorList>
    </citation>
    <scope>NUCLEOTIDE SEQUENCE [LARGE SCALE GENOMIC DNA]</scope>
    <source>
        <strain evidence="2">A1-1</strain>
    </source>
</reference>
<sequence>MKANFLASQTSFRKDHSSSDSSERSTKEAKKEEAGRQTEEQATEEDPAVDDVPCKNQVSRPESSTGENASVALHGQSQPTNDFHERLDSLTTVRHLAAERASGVVEVPSTNQVHASVALHGESNDPGDEQAEFRAKFQERFRDFTVATYKRIGRLGTLDNLEDISDHDSKCLLAEAYRLMKQIEELYRDKLSCCVQLDKSDDLEVYFNHCAELCKALAVVQSMKCCDPLPVNQSEDPDENLSRIAEGLYAEAQEVRSRRRDGLRRVQTSGVMRGPSPDRLGLSPNSPTTNVTVEEADDGLASPPQEPQHTGDLNQKRATTILPPKALKSKMSFDVFNWTKKRETELTISGPVGPVIQTGYAAHPLQRTTELSISSPVGPVGHAGFASHVLERVEPPTPHLDSAEGVSSPATTSADAADMEGTTTNPQEQANEHNDRRQSLNTETTNLKTSEKFPSLKKSKSMFRDAKQAVMRIFSSIAWKLGKTKATEDDDASRHSRRMAEGDNLCNPKARLLSGDGSMLRRSLPASRSAECLRPQTPDDPFLETTGMAGYLLSPYSQSSPHIDLTPHKNKQADARIDSSPPSPMLKPPRTVSGEIEDYVDSSYSQSYPNIDLTPYKNKQASTRNDGSPPSMPELPRTVSGSLYSQSSPGIDLLPYKNKQASARIDSSPPPPMPQFSNLISGLAQHPHVNVFAKRPLGSSTPRNHLEPQIGTDGEEMLTEITNGQPLRTSLLSTNGSDNSYTGIGEALTTEHPVVLPTPPHGILVRSENQSFIPKPVKTDSWCSERKASSTSPYRFISGDEDESHMDVSAYRIGGRKR</sequence>
<feature type="compositionally biased region" description="Polar residues" evidence="1">
    <location>
        <begin position="439"/>
        <end position="448"/>
    </location>
</feature>
<proteinExistence type="predicted"/>
<accession>A0A5M8PMJ1</accession>
<feature type="region of interest" description="Disordered" evidence="1">
    <location>
        <begin position="1"/>
        <end position="83"/>
    </location>
</feature>
<feature type="compositionally biased region" description="Basic and acidic residues" evidence="1">
    <location>
        <begin position="12"/>
        <end position="39"/>
    </location>
</feature>
<name>A0A5M8PMJ1_9LECA</name>
<feature type="compositionally biased region" description="Polar residues" evidence="1">
    <location>
        <begin position="617"/>
        <end position="628"/>
    </location>
</feature>
<evidence type="ECO:0000313" key="3">
    <source>
        <dbReference type="Proteomes" id="UP000324767"/>
    </source>
</evidence>
<feature type="region of interest" description="Disordered" evidence="1">
    <location>
        <begin position="525"/>
        <end position="592"/>
    </location>
</feature>